<dbReference type="SUPFAM" id="SSF53850">
    <property type="entry name" value="Periplasmic binding protein-like II"/>
    <property type="match status" value="1"/>
</dbReference>
<dbReference type="InterPro" id="IPR050490">
    <property type="entry name" value="Bact_solute-bd_prot1"/>
</dbReference>
<feature type="transmembrane region" description="Helical" evidence="2">
    <location>
        <begin position="68"/>
        <end position="90"/>
    </location>
</feature>
<evidence type="ECO:0000256" key="2">
    <source>
        <dbReference type="SAM" id="Phobius"/>
    </source>
</evidence>
<dbReference type="Proteomes" id="UP000229459">
    <property type="component" value="Unassembled WGS sequence"/>
</dbReference>
<keyword evidence="2" id="KW-0472">Membrane</keyword>
<protein>
    <recommendedName>
        <fullName evidence="5">ABC transporter substrate-binding protein</fullName>
    </recommendedName>
</protein>
<gene>
    <name evidence="3" type="ORF">COX08_03310</name>
</gene>
<evidence type="ECO:0008006" key="5">
    <source>
        <dbReference type="Google" id="ProtNLM"/>
    </source>
</evidence>
<dbReference type="PANTHER" id="PTHR43649">
    <property type="entry name" value="ARABINOSE-BINDING PROTEIN-RELATED"/>
    <property type="match status" value="1"/>
</dbReference>
<keyword evidence="2" id="KW-0812">Transmembrane</keyword>
<name>A0A2H0B5W7_9BACT</name>
<dbReference type="PANTHER" id="PTHR43649:SF30">
    <property type="entry name" value="ABC TRANSPORTER SUBSTRATE-BINDING PROTEIN"/>
    <property type="match status" value="1"/>
</dbReference>
<evidence type="ECO:0000313" key="3">
    <source>
        <dbReference type="EMBL" id="PIP53011.1"/>
    </source>
</evidence>
<feature type="compositionally biased region" description="Polar residues" evidence="1">
    <location>
        <begin position="43"/>
        <end position="56"/>
    </location>
</feature>
<dbReference type="EMBL" id="PCSR01000081">
    <property type="protein sequence ID" value="PIP53011.1"/>
    <property type="molecule type" value="Genomic_DNA"/>
</dbReference>
<keyword evidence="2" id="KW-1133">Transmembrane helix</keyword>
<accession>A0A2H0B5W7</accession>
<sequence length="502" mass="55210">FSQDQNPTSFPPSFVNQGQNQETSIPNQTEASQQFNSPPPPVFTQSDASNQTSDSMVAQLKPKHSSKVPLIGIVVLFLILIVGALAYFLLNKGSQANTTNNSGNNTVTKPQTTLTYWGLWEPSTVMQDIIQQYQNQNPNVVISYIQQTKTDYRTRLQSAIEGGTGPDIFRYHNTWFPMIKSDMQPDSEKVINMDDYYPIIKENAVIGGETFGVPLGFDTLMLYYNTQKLQSAGISQPPTTWEGLIDSAEKLTVADPKSGIQIGGIALGTTNNVDNWSDIIGLLLMQNGSDPAKEIPTEILDFYTQFASSKNVWDATLPSSTYAFATEKAAMIFAPSWRAHEIRAINPNLQFKTAPVPQLSGSDTVNWATYWLEGVSRQSKNADEAWKFLAYLSSSENLIKLYAAESQSSAERKFGEPYPRLSLSSTLQSDPVVGSVISQGQSAQSWYLCSRTFDDGLNDGIIKYFEDAINAINKGAASNTVIPTLTSGINQKLSLFGVTSQN</sequence>
<proteinExistence type="predicted"/>
<evidence type="ECO:0000256" key="1">
    <source>
        <dbReference type="SAM" id="MobiDB-lite"/>
    </source>
</evidence>
<dbReference type="AlphaFoldDB" id="A0A2H0B5W7"/>
<evidence type="ECO:0000313" key="4">
    <source>
        <dbReference type="Proteomes" id="UP000229459"/>
    </source>
</evidence>
<dbReference type="Gene3D" id="3.40.190.10">
    <property type="entry name" value="Periplasmic binding protein-like II"/>
    <property type="match status" value="1"/>
</dbReference>
<comment type="caution">
    <text evidence="3">The sequence shown here is derived from an EMBL/GenBank/DDBJ whole genome shotgun (WGS) entry which is preliminary data.</text>
</comment>
<dbReference type="Pfam" id="PF01547">
    <property type="entry name" value="SBP_bac_1"/>
    <property type="match status" value="1"/>
</dbReference>
<feature type="compositionally biased region" description="Polar residues" evidence="1">
    <location>
        <begin position="14"/>
        <end position="36"/>
    </location>
</feature>
<feature type="region of interest" description="Disordered" evidence="1">
    <location>
        <begin position="1"/>
        <end position="58"/>
    </location>
</feature>
<feature type="non-terminal residue" evidence="3">
    <location>
        <position position="1"/>
    </location>
</feature>
<organism evidence="3 4">
    <name type="scientific">Candidatus Beckwithbacteria bacterium CG23_combo_of_CG06-09_8_20_14_all_34_8</name>
    <dbReference type="NCBI Taxonomy" id="1974497"/>
    <lineage>
        <taxon>Bacteria</taxon>
        <taxon>Candidatus Beckwithiibacteriota</taxon>
    </lineage>
</organism>
<dbReference type="InterPro" id="IPR006059">
    <property type="entry name" value="SBP"/>
</dbReference>
<reference evidence="3 4" key="1">
    <citation type="submission" date="2017-09" db="EMBL/GenBank/DDBJ databases">
        <title>Depth-based differentiation of microbial function through sediment-hosted aquifers and enrichment of novel symbionts in the deep terrestrial subsurface.</title>
        <authorList>
            <person name="Probst A.J."/>
            <person name="Ladd B."/>
            <person name="Jarett J.K."/>
            <person name="Geller-Mcgrath D.E."/>
            <person name="Sieber C.M."/>
            <person name="Emerson J.B."/>
            <person name="Anantharaman K."/>
            <person name="Thomas B.C."/>
            <person name="Malmstrom R."/>
            <person name="Stieglmeier M."/>
            <person name="Klingl A."/>
            <person name="Woyke T."/>
            <person name="Ryan C.M."/>
            <person name="Banfield J.F."/>
        </authorList>
    </citation>
    <scope>NUCLEOTIDE SEQUENCE [LARGE SCALE GENOMIC DNA]</scope>
    <source>
        <strain evidence="3">CG23_combo_of_CG06-09_8_20_14_all_34_8</strain>
    </source>
</reference>